<reference evidence="2 3" key="1">
    <citation type="submission" date="2024-01" db="EMBL/GenBank/DDBJ databases">
        <title>Genome assemblies of Stephania.</title>
        <authorList>
            <person name="Yang L."/>
        </authorList>
    </citation>
    <scope>NUCLEOTIDE SEQUENCE [LARGE SCALE GENOMIC DNA]</scope>
    <source>
        <strain evidence="2">QJT</strain>
        <tissue evidence="2">Leaf</tissue>
    </source>
</reference>
<name>A0AAP0IMA8_9MAGN</name>
<comment type="caution">
    <text evidence="2">The sequence shown here is derived from an EMBL/GenBank/DDBJ whole genome shotgun (WGS) entry which is preliminary data.</text>
</comment>
<accession>A0AAP0IMA8</accession>
<dbReference type="AlphaFoldDB" id="A0AAP0IMA8"/>
<organism evidence="2 3">
    <name type="scientific">Stephania japonica</name>
    <dbReference type="NCBI Taxonomy" id="461633"/>
    <lineage>
        <taxon>Eukaryota</taxon>
        <taxon>Viridiplantae</taxon>
        <taxon>Streptophyta</taxon>
        <taxon>Embryophyta</taxon>
        <taxon>Tracheophyta</taxon>
        <taxon>Spermatophyta</taxon>
        <taxon>Magnoliopsida</taxon>
        <taxon>Ranunculales</taxon>
        <taxon>Menispermaceae</taxon>
        <taxon>Menispermoideae</taxon>
        <taxon>Cissampelideae</taxon>
        <taxon>Stephania</taxon>
    </lineage>
</organism>
<sequence length="61" mass="6754">MVARSATTSKAAAQRTNTAASNAQLKRAHTRTTKRAAKRHIVVEEYCFMDFASFVMCSQSD</sequence>
<evidence type="ECO:0000256" key="1">
    <source>
        <dbReference type="SAM" id="MobiDB-lite"/>
    </source>
</evidence>
<dbReference type="Proteomes" id="UP001417504">
    <property type="component" value="Unassembled WGS sequence"/>
</dbReference>
<evidence type="ECO:0000313" key="2">
    <source>
        <dbReference type="EMBL" id="KAK9117301.1"/>
    </source>
</evidence>
<proteinExistence type="predicted"/>
<feature type="region of interest" description="Disordered" evidence="1">
    <location>
        <begin position="1"/>
        <end position="34"/>
    </location>
</feature>
<protein>
    <submittedName>
        <fullName evidence="2">Uncharacterized protein</fullName>
    </submittedName>
</protein>
<keyword evidence="3" id="KW-1185">Reference proteome</keyword>
<feature type="compositionally biased region" description="Polar residues" evidence="1">
    <location>
        <begin position="1"/>
        <end position="24"/>
    </location>
</feature>
<dbReference type="EMBL" id="JBBNAE010000006">
    <property type="protein sequence ID" value="KAK9117301.1"/>
    <property type="molecule type" value="Genomic_DNA"/>
</dbReference>
<evidence type="ECO:0000313" key="3">
    <source>
        <dbReference type="Proteomes" id="UP001417504"/>
    </source>
</evidence>
<gene>
    <name evidence="2" type="ORF">Sjap_016248</name>
</gene>